<dbReference type="EMBL" id="CP002582">
    <property type="protein sequence ID" value="ADZ85287.1"/>
    <property type="molecule type" value="Genomic_DNA"/>
</dbReference>
<evidence type="ECO:0000313" key="2">
    <source>
        <dbReference type="EMBL" id="ADZ85287.1"/>
    </source>
</evidence>
<dbReference type="eggNOG" id="COG3951">
    <property type="taxonomic scope" value="Bacteria"/>
</dbReference>
<dbReference type="Proteomes" id="UP000008467">
    <property type="component" value="Chromosome"/>
</dbReference>
<dbReference type="InterPro" id="IPR019301">
    <property type="entry name" value="Flagellar_prot_FlgJ_N"/>
</dbReference>
<dbReference type="AlphaFoldDB" id="F2JT68"/>
<evidence type="ECO:0000259" key="1">
    <source>
        <dbReference type="Pfam" id="PF10135"/>
    </source>
</evidence>
<proteinExistence type="predicted"/>
<protein>
    <submittedName>
        <fullName evidence="2">Flagellar protein FlgJ</fullName>
    </submittedName>
</protein>
<organism evidence="2 3">
    <name type="scientific">Cellulosilyticum lentocellum (strain ATCC 49066 / DSM 5427 / NCIMB 11756 / RHM5)</name>
    <name type="common">Clostridium lentocellum</name>
    <dbReference type="NCBI Taxonomy" id="642492"/>
    <lineage>
        <taxon>Bacteria</taxon>
        <taxon>Bacillati</taxon>
        <taxon>Bacillota</taxon>
        <taxon>Clostridia</taxon>
        <taxon>Lachnospirales</taxon>
        <taxon>Cellulosilyticaceae</taxon>
        <taxon>Cellulosilyticum</taxon>
    </lineage>
</organism>
<keyword evidence="2" id="KW-0282">Flagellum</keyword>
<accession>F2JT68</accession>
<dbReference type="RefSeq" id="WP_013658563.1">
    <property type="nucleotide sequence ID" value="NC_015275.1"/>
</dbReference>
<gene>
    <name evidence="2" type="ordered locus">Clole_3604</name>
</gene>
<feature type="domain" description="Flagellar protein FlgJ N-terminal" evidence="1">
    <location>
        <begin position="62"/>
        <end position="111"/>
    </location>
</feature>
<keyword evidence="3" id="KW-1185">Reference proteome</keyword>
<sequence>MEISGVSSLLDLQKRVATESADTAGTKDFEAILSEAMAKKDDTELKEACDELESYMLSMMFKQMKSSMLSGDSLIAKGDYESMFEDTYINNLCDEMVKAGGIGLSDAMYKQMTNTYAAQMQISDENKAAMANEAIKIEEEV</sequence>
<dbReference type="STRING" id="642492.Clole_3604"/>
<reference evidence="2 3" key="1">
    <citation type="journal article" date="2011" name="J. Bacteriol.">
        <title>Complete genome sequence of the cellulose-degrading bacterium Cellulosilyticum lentocellum.</title>
        <authorList>
            <consortium name="US DOE Joint Genome Institute"/>
            <person name="Miller D.A."/>
            <person name="Suen G."/>
            <person name="Bruce D."/>
            <person name="Copeland A."/>
            <person name="Cheng J.F."/>
            <person name="Detter C."/>
            <person name="Goodwin L.A."/>
            <person name="Han C.S."/>
            <person name="Hauser L.J."/>
            <person name="Land M.L."/>
            <person name="Lapidus A."/>
            <person name="Lucas S."/>
            <person name="Meincke L."/>
            <person name="Pitluck S."/>
            <person name="Tapia R."/>
            <person name="Teshima H."/>
            <person name="Woyke T."/>
            <person name="Fox B.G."/>
            <person name="Angert E.R."/>
            <person name="Currie C.R."/>
        </authorList>
    </citation>
    <scope>NUCLEOTIDE SEQUENCE [LARGE SCALE GENOMIC DNA]</scope>
    <source>
        <strain evidence="3">ATCC 49066 / DSM 5427 / NCIMB 11756 / RHM5</strain>
    </source>
</reference>
<name>F2JT68_CELLD</name>
<keyword evidence="2" id="KW-0969">Cilium</keyword>
<dbReference type="Pfam" id="PF10135">
    <property type="entry name" value="Rod-binding"/>
    <property type="match status" value="1"/>
</dbReference>
<dbReference type="HOGENOM" id="CLU_1821923_0_0_9"/>
<evidence type="ECO:0000313" key="3">
    <source>
        <dbReference type="Proteomes" id="UP000008467"/>
    </source>
</evidence>
<keyword evidence="2" id="KW-0966">Cell projection</keyword>
<dbReference type="KEGG" id="cle:Clole_3604"/>